<dbReference type="GO" id="GO:0000938">
    <property type="term" value="C:GARP complex"/>
    <property type="evidence" value="ECO:0007669"/>
    <property type="project" value="InterPro"/>
</dbReference>
<evidence type="ECO:0000256" key="3">
    <source>
        <dbReference type="ARBA" id="ARBA00022448"/>
    </source>
</evidence>
<keyword evidence="6 7" id="KW-0175">Coiled coil</keyword>
<dbReference type="AlphaFoldDB" id="A0A6H0Y630"/>
<keyword evidence="4" id="KW-0653">Protein transport</keyword>
<evidence type="ECO:0000259" key="9">
    <source>
        <dbReference type="Pfam" id="PF10475"/>
    </source>
</evidence>
<evidence type="ECO:0000256" key="2">
    <source>
        <dbReference type="ARBA" id="ARBA00009150"/>
    </source>
</evidence>
<keyword evidence="5" id="KW-0333">Golgi apparatus</keyword>
<evidence type="ECO:0000256" key="6">
    <source>
        <dbReference type="ARBA" id="ARBA00023054"/>
    </source>
</evidence>
<dbReference type="OrthoDB" id="10259024at2759"/>
<comment type="subcellular location">
    <subcellularLocation>
        <location evidence="1">Golgi apparatus</location>
        <location evidence="1">trans-Golgi network</location>
    </subcellularLocation>
</comment>
<dbReference type="GO" id="GO:0015031">
    <property type="term" value="P:protein transport"/>
    <property type="evidence" value="ECO:0007669"/>
    <property type="project" value="UniProtKB-KW"/>
</dbReference>
<evidence type="ECO:0000256" key="1">
    <source>
        <dbReference type="ARBA" id="ARBA00004601"/>
    </source>
</evidence>
<dbReference type="GO" id="GO:0042147">
    <property type="term" value="P:retrograde transport, endosome to Golgi"/>
    <property type="evidence" value="ECO:0007669"/>
    <property type="project" value="InterPro"/>
</dbReference>
<evidence type="ECO:0000256" key="7">
    <source>
        <dbReference type="SAM" id="Coils"/>
    </source>
</evidence>
<dbReference type="GO" id="GO:0006896">
    <property type="term" value="P:Golgi to vacuole transport"/>
    <property type="evidence" value="ECO:0007669"/>
    <property type="project" value="TreeGrafter"/>
</dbReference>
<dbReference type="EMBL" id="CP051143">
    <property type="protein sequence ID" value="QIX02355.1"/>
    <property type="molecule type" value="Genomic_DNA"/>
</dbReference>
<name>A0A6H0Y630_9PEZI</name>
<evidence type="ECO:0000256" key="8">
    <source>
        <dbReference type="SAM" id="MobiDB-lite"/>
    </source>
</evidence>
<dbReference type="InterPro" id="IPR039745">
    <property type="entry name" value="Vps54"/>
</dbReference>
<keyword evidence="3" id="KW-0813">Transport</keyword>
<dbReference type="InterPro" id="IPR019515">
    <property type="entry name" value="VPS54_N"/>
</dbReference>
<feature type="domain" description="Vacuolar protein sorting-associated protein 54 N-terminal" evidence="9">
    <location>
        <begin position="284"/>
        <end position="392"/>
    </location>
</feature>
<dbReference type="GO" id="GO:0019905">
    <property type="term" value="F:syntaxin binding"/>
    <property type="evidence" value="ECO:0007669"/>
    <property type="project" value="TreeGrafter"/>
</dbReference>
<feature type="compositionally biased region" description="Polar residues" evidence="8">
    <location>
        <begin position="186"/>
        <end position="196"/>
    </location>
</feature>
<evidence type="ECO:0000256" key="5">
    <source>
        <dbReference type="ARBA" id="ARBA00023034"/>
    </source>
</evidence>
<evidence type="ECO:0000256" key="4">
    <source>
        <dbReference type="ARBA" id="ARBA00022927"/>
    </source>
</evidence>
<feature type="coiled-coil region" evidence="7">
    <location>
        <begin position="315"/>
        <end position="342"/>
    </location>
</feature>
<reference evidence="10 11" key="1">
    <citation type="journal article" date="2016" name="Sci. Rep.">
        <title>Peltaster fructicola genome reveals evolution from an invasive phytopathogen to an ectophytic parasite.</title>
        <authorList>
            <person name="Xu C."/>
            <person name="Chen H."/>
            <person name="Gleason M.L."/>
            <person name="Xu J.R."/>
            <person name="Liu H."/>
            <person name="Zhang R."/>
            <person name="Sun G."/>
        </authorList>
    </citation>
    <scope>NUCLEOTIDE SEQUENCE [LARGE SCALE GENOMIC DNA]</scope>
    <source>
        <strain evidence="10 11">LNHT1506</strain>
    </source>
</reference>
<sequence>MASSVPRASMDSTRTPVTPRGQHTGYPFPSQESPYRQPSYIRPVKRRGSAASFQSVSSIGGSLDIQGRRNTTLREAGENAISTLLQAPIVRTGLLPHTPASAAAATGYRAPTTRDIPPVTLTNIPQVPAENFQHYLDTIGPLVETFERGRLEEQEQQAKKEKELDQTDRFTQALDGKLARDGPASPTLSRRASATVLSPPETPGSPQLRRKGSSQYRRNRNEPTPLSTIPVVYFDDDFHLEDPRTFDIVSERAEIIRQTPGNRSENGSTEAPRKNLASNAILQEKLSWYMDTVEVHLINSISTASSGFFAALGSLKELQTEAEESVAKIQSLREDLRRLDKEVAVGGLEVAAKRRRRQNVQKLQRATEQVGQIVEAVKRTDQLVDDGKYDEAADEMDIVGRLVRGEASTSHDGSPAIDLSSLKALQGLQAGAQELQYRIGAGFAHRFTTILMTDLRQHVDRVPSSETLKRWSRQRGIPPTYMETTDDFRSDLLANLSGLARCGHTAPAVAGYREAAMREMKNIIRRYLPSSSDDDADSMVSTSTRGGKG</sequence>
<feature type="region of interest" description="Disordered" evidence="8">
    <location>
        <begin position="528"/>
        <end position="549"/>
    </location>
</feature>
<evidence type="ECO:0000313" key="10">
    <source>
        <dbReference type="EMBL" id="QIX02355.1"/>
    </source>
</evidence>
<evidence type="ECO:0000313" key="11">
    <source>
        <dbReference type="Proteomes" id="UP000503462"/>
    </source>
</evidence>
<keyword evidence="11" id="KW-1185">Reference proteome</keyword>
<protein>
    <recommendedName>
        <fullName evidence="9">Vacuolar protein sorting-associated protein 54 N-terminal domain-containing protein</fullName>
    </recommendedName>
</protein>
<dbReference type="PANTHER" id="PTHR12965:SF0">
    <property type="entry name" value="VACUOLAR PROTEIN SORTING-ASSOCIATED PROTEIN 54"/>
    <property type="match status" value="1"/>
</dbReference>
<dbReference type="PANTHER" id="PTHR12965">
    <property type="entry name" value="VACUOLAR PROTEIN SORTING 54"/>
    <property type="match status" value="1"/>
</dbReference>
<proteinExistence type="inferred from homology"/>
<dbReference type="GO" id="GO:0005829">
    <property type="term" value="C:cytosol"/>
    <property type="evidence" value="ECO:0007669"/>
    <property type="project" value="GOC"/>
</dbReference>
<accession>A0A6H0Y630</accession>
<dbReference type="Proteomes" id="UP000503462">
    <property type="component" value="Chromosome 5"/>
</dbReference>
<organism evidence="10 11">
    <name type="scientific">Peltaster fructicola</name>
    <dbReference type="NCBI Taxonomy" id="286661"/>
    <lineage>
        <taxon>Eukaryota</taxon>
        <taxon>Fungi</taxon>
        <taxon>Dikarya</taxon>
        <taxon>Ascomycota</taxon>
        <taxon>Pezizomycotina</taxon>
        <taxon>Dothideomycetes</taxon>
        <taxon>Dothideomycetes incertae sedis</taxon>
        <taxon>Peltaster</taxon>
    </lineage>
</organism>
<feature type="region of interest" description="Disordered" evidence="8">
    <location>
        <begin position="173"/>
        <end position="228"/>
    </location>
</feature>
<comment type="similarity">
    <text evidence="2">Belongs to the VPS54 family.</text>
</comment>
<feature type="region of interest" description="Disordered" evidence="8">
    <location>
        <begin position="1"/>
        <end position="39"/>
    </location>
</feature>
<gene>
    <name evidence="10" type="ORF">AMS68_007872</name>
</gene>
<dbReference type="Pfam" id="PF10475">
    <property type="entry name" value="Vps54_N"/>
    <property type="match status" value="1"/>
</dbReference>